<dbReference type="PANTHER" id="PTHR30055">
    <property type="entry name" value="HTH-TYPE TRANSCRIPTIONAL REGULATOR RUTR"/>
    <property type="match status" value="1"/>
</dbReference>
<accession>A0A1M5FBH5</accession>
<name>A0A1M5FBH5_STRHI</name>
<dbReference type="InterPro" id="IPR050109">
    <property type="entry name" value="HTH-type_TetR-like_transc_reg"/>
</dbReference>
<gene>
    <name evidence="4" type="ORF">SAMN05444320_105362</name>
</gene>
<dbReference type="AlphaFoldDB" id="A0A1M5FBH5"/>
<organism evidence="4 5">
    <name type="scientific">Streptoalloteichus hindustanus</name>
    <dbReference type="NCBI Taxonomy" id="2017"/>
    <lineage>
        <taxon>Bacteria</taxon>
        <taxon>Bacillati</taxon>
        <taxon>Actinomycetota</taxon>
        <taxon>Actinomycetes</taxon>
        <taxon>Pseudonocardiales</taxon>
        <taxon>Pseudonocardiaceae</taxon>
        <taxon>Streptoalloteichus</taxon>
    </lineage>
</organism>
<evidence type="ECO:0000256" key="2">
    <source>
        <dbReference type="PROSITE-ProRule" id="PRU00335"/>
    </source>
</evidence>
<feature type="DNA-binding region" description="H-T-H motif" evidence="2">
    <location>
        <begin position="24"/>
        <end position="43"/>
    </location>
</feature>
<dbReference type="RefSeq" id="WP_073484496.1">
    <property type="nucleotide sequence ID" value="NZ_FQVN01000005.1"/>
</dbReference>
<dbReference type="Pfam" id="PF00440">
    <property type="entry name" value="TetR_N"/>
    <property type="match status" value="1"/>
</dbReference>
<sequence length="199" mass="21468">MGNREDLLDGAKRCLREKGYGRTTARDITAVAGTSLASIGYHFGSTKALLDAALFEAVGEWTDELRRALDADVDPQAGPLARFEAYWTRMIESFVGNRELWAATMEVFGQIDRIPGMRQAIAEGLQEGRVAWAAMIQGIDADVDAERAQAVGSLHQALLSGVMVQWLVDPERAPSARDLTEALRMMAAGIEAEASGGTA</sequence>
<proteinExistence type="predicted"/>
<dbReference type="SUPFAM" id="SSF48498">
    <property type="entry name" value="Tetracyclin repressor-like, C-terminal domain"/>
    <property type="match status" value="1"/>
</dbReference>
<dbReference type="InterPro" id="IPR009057">
    <property type="entry name" value="Homeodomain-like_sf"/>
</dbReference>
<dbReference type="InterPro" id="IPR001647">
    <property type="entry name" value="HTH_TetR"/>
</dbReference>
<dbReference type="PANTHER" id="PTHR30055:SF219">
    <property type="entry name" value="TRANSCRIPTIONAL REGULATORY PROTEIN"/>
    <property type="match status" value="1"/>
</dbReference>
<dbReference type="InterPro" id="IPR041583">
    <property type="entry name" value="TetR_C_31"/>
</dbReference>
<dbReference type="EMBL" id="FQVN01000005">
    <property type="protein sequence ID" value="SHF88915.1"/>
    <property type="molecule type" value="Genomic_DNA"/>
</dbReference>
<evidence type="ECO:0000313" key="4">
    <source>
        <dbReference type="EMBL" id="SHF88915.1"/>
    </source>
</evidence>
<dbReference type="SUPFAM" id="SSF46689">
    <property type="entry name" value="Homeodomain-like"/>
    <property type="match status" value="1"/>
</dbReference>
<evidence type="ECO:0000259" key="3">
    <source>
        <dbReference type="PROSITE" id="PS50977"/>
    </source>
</evidence>
<protein>
    <submittedName>
        <fullName evidence="4">Transcriptional regulator, TetR family</fullName>
    </submittedName>
</protein>
<dbReference type="GO" id="GO:0003700">
    <property type="term" value="F:DNA-binding transcription factor activity"/>
    <property type="evidence" value="ECO:0007669"/>
    <property type="project" value="TreeGrafter"/>
</dbReference>
<dbReference type="PROSITE" id="PS50977">
    <property type="entry name" value="HTH_TETR_2"/>
    <property type="match status" value="1"/>
</dbReference>
<dbReference type="Proteomes" id="UP000184501">
    <property type="component" value="Unassembled WGS sequence"/>
</dbReference>
<feature type="domain" description="HTH tetR-type" evidence="3">
    <location>
        <begin position="1"/>
        <end position="61"/>
    </location>
</feature>
<reference evidence="4 5" key="1">
    <citation type="submission" date="2016-11" db="EMBL/GenBank/DDBJ databases">
        <authorList>
            <person name="Jaros S."/>
            <person name="Januszkiewicz K."/>
            <person name="Wedrychowicz H."/>
        </authorList>
    </citation>
    <scope>NUCLEOTIDE SEQUENCE [LARGE SCALE GENOMIC DNA]</scope>
    <source>
        <strain evidence="4 5">DSM 44523</strain>
    </source>
</reference>
<evidence type="ECO:0000256" key="1">
    <source>
        <dbReference type="ARBA" id="ARBA00023125"/>
    </source>
</evidence>
<dbReference type="GO" id="GO:0000976">
    <property type="term" value="F:transcription cis-regulatory region binding"/>
    <property type="evidence" value="ECO:0007669"/>
    <property type="project" value="TreeGrafter"/>
</dbReference>
<keyword evidence="1 2" id="KW-0238">DNA-binding</keyword>
<dbReference type="PRINTS" id="PR00455">
    <property type="entry name" value="HTHTETR"/>
</dbReference>
<evidence type="ECO:0000313" key="5">
    <source>
        <dbReference type="Proteomes" id="UP000184501"/>
    </source>
</evidence>
<dbReference type="InterPro" id="IPR036271">
    <property type="entry name" value="Tet_transcr_reg_TetR-rel_C_sf"/>
</dbReference>
<dbReference type="STRING" id="2017.SAMN05444320_105362"/>
<keyword evidence="5" id="KW-1185">Reference proteome</keyword>
<dbReference type="OrthoDB" id="2356263at2"/>
<dbReference type="Pfam" id="PF17940">
    <property type="entry name" value="TetR_C_31"/>
    <property type="match status" value="1"/>
</dbReference>
<dbReference type="Gene3D" id="1.10.357.10">
    <property type="entry name" value="Tetracycline Repressor, domain 2"/>
    <property type="match status" value="1"/>
</dbReference>